<dbReference type="EMBL" id="CP033912">
    <property type="protein sequence ID" value="AZA97328.1"/>
    <property type="molecule type" value="Genomic_DNA"/>
</dbReference>
<protein>
    <recommendedName>
        <fullName evidence="5">DUF4905 domain-containing protein</fullName>
    </recommendedName>
</protein>
<evidence type="ECO:0000313" key="4">
    <source>
        <dbReference type="Proteomes" id="UP000281741"/>
    </source>
</evidence>
<dbReference type="RefSeq" id="WP_123855420.1">
    <property type="nucleotide sequence ID" value="NZ_CP033912.1"/>
</dbReference>
<organism evidence="1 3">
    <name type="scientific">Chryseobacterium shandongense</name>
    <dbReference type="NCBI Taxonomy" id="1493872"/>
    <lineage>
        <taxon>Bacteria</taxon>
        <taxon>Pseudomonadati</taxon>
        <taxon>Bacteroidota</taxon>
        <taxon>Flavobacteriia</taxon>
        <taxon>Flavobacteriales</taxon>
        <taxon>Weeksellaceae</taxon>
        <taxon>Chryseobacterium group</taxon>
        <taxon>Chryseobacterium</taxon>
    </lineage>
</organism>
<dbReference type="EMBL" id="CP033915">
    <property type="protein sequence ID" value="AZA88784.1"/>
    <property type="molecule type" value="Genomic_DNA"/>
</dbReference>
<gene>
    <name evidence="1" type="ORF">EG349_19400</name>
    <name evidence="2" type="ORF">EG353_18120</name>
</gene>
<reference evidence="3 4" key="1">
    <citation type="submission" date="2018-11" db="EMBL/GenBank/DDBJ databases">
        <title>Proposal to divide the Flavobacteriaceae and reorganize its genera based on Amino Acid Identity values calculated from whole genome sequences.</title>
        <authorList>
            <person name="Nicholson A.C."/>
            <person name="Gulvik C.A."/>
            <person name="Whitney A.M."/>
            <person name="Humrighouse B.W."/>
            <person name="Bell M."/>
            <person name="Holmes B."/>
            <person name="Steigerwalt A.G."/>
            <person name="Villarma A."/>
            <person name="Sheth M."/>
            <person name="Batra D."/>
            <person name="Pryor J."/>
            <person name="Bernardet J.-F."/>
            <person name="Hugo C."/>
            <person name="Kampfer P."/>
            <person name="Newman J."/>
            <person name="McQuiston J.R."/>
        </authorList>
    </citation>
    <scope>NUCLEOTIDE SEQUENCE [LARGE SCALE GENOMIC DNA]</scope>
    <source>
        <strain evidence="1 3">G0207</strain>
        <strain evidence="2 4">H5143</strain>
    </source>
</reference>
<keyword evidence="4" id="KW-1185">Reference proteome</keyword>
<accession>A0AAD0YGX0</accession>
<dbReference type="Proteomes" id="UP000281741">
    <property type="component" value="Chromosome"/>
</dbReference>
<evidence type="ECO:0000313" key="1">
    <source>
        <dbReference type="EMBL" id="AZA88784.1"/>
    </source>
</evidence>
<proteinExistence type="predicted"/>
<sequence>MIANKGIITPNKNQLLVIEKDKLNFWSIADDKITKEKKLEDSIDIYYTQVMKIEDIFLIMDLKSSKYFLYDIKSNIIKSIKICTKALLNEFIFQAVNENDFIIDSRGGNGYFRFDKDRLTIEEFSSILVRKLAPHFRRIENELFAGTHNILYTSNNSEIILFHHRDYDQTKSEIGVYITLEEKKITQFEAPEPIVCVNFFTGFKDENNTNVCSNVKGCLVADKIVLCYQHMLYVLDYEGKILKTRPAKENSRYWGLEKLNENQVLVAELDPNDPEKMFVFEYDIL</sequence>
<name>A0AAD0YGX0_9FLAO</name>
<dbReference type="Proteomes" id="UP000274073">
    <property type="component" value="Chromosome"/>
</dbReference>
<evidence type="ECO:0008006" key="5">
    <source>
        <dbReference type="Google" id="ProtNLM"/>
    </source>
</evidence>
<dbReference type="AlphaFoldDB" id="A0AAD0YGX0"/>
<evidence type="ECO:0000313" key="3">
    <source>
        <dbReference type="Proteomes" id="UP000274073"/>
    </source>
</evidence>
<evidence type="ECO:0000313" key="2">
    <source>
        <dbReference type="EMBL" id="AZA97328.1"/>
    </source>
</evidence>